<dbReference type="RefSeq" id="WP_157751447.1">
    <property type="nucleotide sequence ID" value="NZ_BOMJ01000013.1"/>
</dbReference>
<organism evidence="2 3">
    <name type="scientific">Actinoplanes derwentensis</name>
    <dbReference type="NCBI Taxonomy" id="113562"/>
    <lineage>
        <taxon>Bacteria</taxon>
        <taxon>Bacillati</taxon>
        <taxon>Actinomycetota</taxon>
        <taxon>Actinomycetes</taxon>
        <taxon>Micromonosporales</taxon>
        <taxon>Micromonosporaceae</taxon>
        <taxon>Actinoplanes</taxon>
    </lineage>
</organism>
<dbReference type="Gene3D" id="2.160.20.10">
    <property type="entry name" value="Single-stranded right-handed beta-helix, Pectin lyase-like"/>
    <property type="match status" value="1"/>
</dbReference>
<dbReference type="Proteomes" id="UP000198688">
    <property type="component" value="Chromosome I"/>
</dbReference>
<protein>
    <recommendedName>
        <fullName evidence="4">Right handed beta helix region</fullName>
    </recommendedName>
</protein>
<dbReference type="OrthoDB" id="3465763at2"/>
<proteinExistence type="predicted"/>
<feature type="chain" id="PRO_5009264245" description="Right handed beta helix region" evidence="1">
    <location>
        <begin position="33"/>
        <end position="388"/>
    </location>
</feature>
<dbReference type="SUPFAM" id="SSF51126">
    <property type="entry name" value="Pectin lyase-like"/>
    <property type="match status" value="1"/>
</dbReference>
<dbReference type="InterPro" id="IPR012334">
    <property type="entry name" value="Pectin_lyas_fold"/>
</dbReference>
<dbReference type="AlphaFoldDB" id="A0A1H1WBA4"/>
<accession>A0A1H1WBA4</accession>
<evidence type="ECO:0008006" key="4">
    <source>
        <dbReference type="Google" id="ProtNLM"/>
    </source>
</evidence>
<sequence>MSLVNMRKTVRSALAAALLGLIAFLPASPAVAAGTQIIYMNASGSDSAAGDSPATAVKTLERVEQIVAAGPADQDVEVRIHSGTYTAHQTIWQTYRPGHTISFMPDDYEIGGGADSIAARPVFQNAQASGSERYITGYWFYACAGGSLNSGGTSALRFYYLKVQYYSSGGISLDGSAGPCGGGYNPSSAPGQPSTRGLDGNTVFGMVFDSLGNKYTGGLCGDTDWPRCGYGGVVLTESSNNRIANNHFVNLRNTERSYIHAVYVTHKSSYNRFTGNNVTGVSSDPVKVRDGSNFNTFDANVFGANSFLRTSTPPAVHYLEEVNEDESECSSYHNRFTDNNLGIYLTGSSANLPTWYLNPAGATWAGATGCPPLPTGETRLTTANNTYN</sequence>
<reference evidence="2 3" key="1">
    <citation type="submission" date="2016-10" db="EMBL/GenBank/DDBJ databases">
        <authorList>
            <person name="de Groot N.N."/>
        </authorList>
    </citation>
    <scope>NUCLEOTIDE SEQUENCE [LARGE SCALE GENOMIC DNA]</scope>
    <source>
        <strain evidence="2 3">DSM 43941</strain>
    </source>
</reference>
<evidence type="ECO:0000313" key="3">
    <source>
        <dbReference type="Proteomes" id="UP000198688"/>
    </source>
</evidence>
<name>A0A1H1WBA4_9ACTN</name>
<dbReference type="EMBL" id="LT629758">
    <property type="protein sequence ID" value="SDS94364.1"/>
    <property type="molecule type" value="Genomic_DNA"/>
</dbReference>
<keyword evidence="1" id="KW-0732">Signal</keyword>
<gene>
    <name evidence="2" type="ORF">SAMN04489716_2048</name>
</gene>
<keyword evidence="3" id="KW-1185">Reference proteome</keyword>
<evidence type="ECO:0000313" key="2">
    <source>
        <dbReference type="EMBL" id="SDS94364.1"/>
    </source>
</evidence>
<feature type="signal peptide" evidence="1">
    <location>
        <begin position="1"/>
        <end position="32"/>
    </location>
</feature>
<dbReference type="STRING" id="113562.SAMN04489716_2048"/>
<evidence type="ECO:0000256" key="1">
    <source>
        <dbReference type="SAM" id="SignalP"/>
    </source>
</evidence>
<dbReference type="InterPro" id="IPR011050">
    <property type="entry name" value="Pectin_lyase_fold/virulence"/>
</dbReference>